<evidence type="ECO:0000256" key="6">
    <source>
        <dbReference type="ARBA" id="ARBA00024207"/>
    </source>
</evidence>
<name>A0A1M4X2Y8_9BACT</name>
<dbReference type="RefSeq" id="WP_073040770.1">
    <property type="nucleotide sequence ID" value="NZ_FQUO01000003.1"/>
</dbReference>
<protein>
    <submittedName>
        <fullName evidence="7">Uncharacterized conserved protein, contains HEPN domain</fullName>
    </submittedName>
</protein>
<dbReference type="GO" id="GO:0110001">
    <property type="term" value="C:toxin-antitoxin complex"/>
    <property type="evidence" value="ECO:0007669"/>
    <property type="project" value="InterPro"/>
</dbReference>
<evidence type="ECO:0000256" key="2">
    <source>
        <dbReference type="ARBA" id="ARBA00022649"/>
    </source>
</evidence>
<evidence type="ECO:0000313" key="7">
    <source>
        <dbReference type="EMBL" id="SHE87830.1"/>
    </source>
</evidence>
<reference evidence="7 8" key="1">
    <citation type="submission" date="2016-11" db="EMBL/GenBank/DDBJ databases">
        <authorList>
            <person name="Jaros S."/>
            <person name="Januszkiewicz K."/>
            <person name="Wedrychowicz H."/>
        </authorList>
    </citation>
    <scope>NUCLEOTIDE SEQUENCE [LARGE SCALE GENOMIC DNA]</scope>
    <source>
        <strain evidence="7 8">DSM 26897</strain>
    </source>
</reference>
<dbReference type="InterPro" id="IPR051813">
    <property type="entry name" value="HepT_RNase_toxin"/>
</dbReference>
<evidence type="ECO:0000256" key="3">
    <source>
        <dbReference type="ARBA" id="ARBA00022722"/>
    </source>
</evidence>
<accession>A0A1M4X2Y8</accession>
<comment type="similarity">
    <text evidence="6">Belongs to the HepT RNase toxin family.</text>
</comment>
<keyword evidence="2" id="KW-1277">Toxin-antitoxin system</keyword>
<dbReference type="InterPro" id="IPR037038">
    <property type="entry name" value="HepT-like_sf"/>
</dbReference>
<keyword evidence="5" id="KW-0378">Hydrolase</keyword>
<dbReference type="Proteomes" id="UP000184368">
    <property type="component" value="Unassembled WGS sequence"/>
</dbReference>
<dbReference type="GO" id="GO:0004540">
    <property type="term" value="F:RNA nuclease activity"/>
    <property type="evidence" value="ECO:0007669"/>
    <property type="project" value="InterPro"/>
</dbReference>
<dbReference type="GO" id="GO:0000166">
    <property type="term" value="F:nucleotide binding"/>
    <property type="evidence" value="ECO:0007669"/>
    <property type="project" value="UniProtKB-KW"/>
</dbReference>
<dbReference type="PANTHER" id="PTHR34139">
    <property type="entry name" value="UPF0331 PROTEIN MJ0127"/>
    <property type="match status" value="1"/>
</dbReference>
<dbReference type="EMBL" id="FQUO01000003">
    <property type="protein sequence ID" value="SHE87830.1"/>
    <property type="molecule type" value="Genomic_DNA"/>
</dbReference>
<sequence>MIGAAADKQRLLHIRDAIKEIEHYVAGLTASVFFENSLIRSGCVFQLQIIGEAANHVSESLQLQHAEIEWRSMAGLRNIIVHAYWGIDYVQIWRIIKEDLPALKNNIDKILRSLP</sequence>
<dbReference type="AlphaFoldDB" id="A0A1M4X2Y8"/>
<dbReference type="OrthoDB" id="955324at2"/>
<keyword evidence="1" id="KW-0597">Phosphoprotein</keyword>
<dbReference type="InterPro" id="IPR008201">
    <property type="entry name" value="HepT-like"/>
</dbReference>
<evidence type="ECO:0000256" key="4">
    <source>
        <dbReference type="ARBA" id="ARBA00022741"/>
    </source>
</evidence>
<keyword evidence="3" id="KW-0540">Nuclease</keyword>
<dbReference type="GO" id="GO:0016787">
    <property type="term" value="F:hydrolase activity"/>
    <property type="evidence" value="ECO:0007669"/>
    <property type="project" value="UniProtKB-KW"/>
</dbReference>
<keyword evidence="4" id="KW-0547">Nucleotide-binding</keyword>
<evidence type="ECO:0000256" key="5">
    <source>
        <dbReference type="ARBA" id="ARBA00022801"/>
    </source>
</evidence>
<proteinExistence type="inferred from homology"/>
<dbReference type="PANTHER" id="PTHR34139:SF1">
    <property type="entry name" value="RNASE MJ1380-RELATED"/>
    <property type="match status" value="1"/>
</dbReference>
<keyword evidence="8" id="KW-1185">Reference proteome</keyword>
<dbReference type="Pfam" id="PF01934">
    <property type="entry name" value="HepT-like"/>
    <property type="match status" value="1"/>
</dbReference>
<gene>
    <name evidence="7" type="ORF">SAMN05444008_103229</name>
</gene>
<evidence type="ECO:0000256" key="1">
    <source>
        <dbReference type="ARBA" id="ARBA00022553"/>
    </source>
</evidence>
<evidence type="ECO:0000313" key="8">
    <source>
        <dbReference type="Proteomes" id="UP000184368"/>
    </source>
</evidence>
<dbReference type="Gene3D" id="1.20.120.580">
    <property type="entry name" value="bsu32300-like"/>
    <property type="match status" value="1"/>
</dbReference>
<dbReference type="STRING" id="1302690.BUE76_06260"/>
<organism evidence="7 8">
    <name type="scientific">Cnuella takakiae</name>
    <dbReference type="NCBI Taxonomy" id="1302690"/>
    <lineage>
        <taxon>Bacteria</taxon>
        <taxon>Pseudomonadati</taxon>
        <taxon>Bacteroidota</taxon>
        <taxon>Chitinophagia</taxon>
        <taxon>Chitinophagales</taxon>
        <taxon>Chitinophagaceae</taxon>
        <taxon>Cnuella</taxon>
    </lineage>
</organism>